<proteinExistence type="predicted"/>
<dbReference type="SMART" id="SM00020">
    <property type="entry name" value="Tryp_SPc"/>
    <property type="match status" value="1"/>
</dbReference>
<dbReference type="PANTHER" id="PTHR24260">
    <property type="match status" value="1"/>
</dbReference>
<dbReference type="PROSITE" id="PS50240">
    <property type="entry name" value="TRYPSIN_DOM"/>
    <property type="match status" value="1"/>
</dbReference>
<keyword evidence="1" id="KW-1015">Disulfide bond</keyword>
<dbReference type="InterPro" id="IPR043504">
    <property type="entry name" value="Peptidase_S1_PA_chymotrypsin"/>
</dbReference>
<feature type="signal peptide" evidence="3">
    <location>
        <begin position="1"/>
        <end position="25"/>
    </location>
</feature>
<evidence type="ECO:0000256" key="2">
    <source>
        <dbReference type="SAM" id="MobiDB-lite"/>
    </source>
</evidence>
<accession>A0AAW1MXE3</accession>
<keyword evidence="6" id="KW-1185">Reference proteome</keyword>
<dbReference type="InterPro" id="IPR001314">
    <property type="entry name" value="Peptidase_S1A"/>
</dbReference>
<dbReference type="InterPro" id="IPR018114">
    <property type="entry name" value="TRYPSIN_HIS"/>
</dbReference>
<feature type="compositionally biased region" description="Polar residues" evidence="2">
    <location>
        <begin position="209"/>
        <end position="218"/>
    </location>
</feature>
<dbReference type="AlphaFoldDB" id="A0AAW1MXE3"/>
<comment type="caution">
    <text evidence="5">The sequence shown here is derived from an EMBL/GenBank/DDBJ whole genome shotgun (WGS) entry which is preliminary data.</text>
</comment>
<evidence type="ECO:0000256" key="1">
    <source>
        <dbReference type="ARBA" id="ARBA00023157"/>
    </source>
</evidence>
<protein>
    <submittedName>
        <fullName evidence="5">Trypsin</fullName>
    </submittedName>
</protein>
<evidence type="ECO:0000313" key="6">
    <source>
        <dbReference type="Proteomes" id="UP001458880"/>
    </source>
</evidence>
<dbReference type="InterPro" id="IPR009003">
    <property type="entry name" value="Peptidase_S1_PA"/>
</dbReference>
<dbReference type="Pfam" id="PF16030">
    <property type="entry name" value="GD_N"/>
    <property type="match status" value="1"/>
</dbReference>
<dbReference type="InterPro" id="IPR051333">
    <property type="entry name" value="CLIP_Serine_Protease"/>
</dbReference>
<organism evidence="5 6">
    <name type="scientific">Popillia japonica</name>
    <name type="common">Japanese beetle</name>
    <dbReference type="NCBI Taxonomy" id="7064"/>
    <lineage>
        <taxon>Eukaryota</taxon>
        <taxon>Metazoa</taxon>
        <taxon>Ecdysozoa</taxon>
        <taxon>Arthropoda</taxon>
        <taxon>Hexapoda</taxon>
        <taxon>Insecta</taxon>
        <taxon>Pterygota</taxon>
        <taxon>Neoptera</taxon>
        <taxon>Endopterygota</taxon>
        <taxon>Coleoptera</taxon>
        <taxon>Polyphaga</taxon>
        <taxon>Scarabaeiformia</taxon>
        <taxon>Scarabaeidae</taxon>
        <taxon>Rutelinae</taxon>
        <taxon>Popillia</taxon>
    </lineage>
</organism>
<feature type="domain" description="Peptidase S1" evidence="4">
    <location>
        <begin position="263"/>
        <end position="517"/>
    </location>
</feature>
<dbReference type="Gene3D" id="2.40.10.10">
    <property type="entry name" value="Trypsin-like serine proteases"/>
    <property type="match status" value="1"/>
</dbReference>
<name>A0AAW1MXE3_POPJA</name>
<dbReference type="CDD" id="cd00190">
    <property type="entry name" value="Tryp_SPc"/>
    <property type="match status" value="1"/>
</dbReference>
<dbReference type="FunFam" id="2.40.10.10:FF:000068">
    <property type="entry name" value="transmembrane protease serine 2"/>
    <property type="match status" value="1"/>
</dbReference>
<evidence type="ECO:0000259" key="4">
    <source>
        <dbReference type="PROSITE" id="PS50240"/>
    </source>
</evidence>
<feature type="chain" id="PRO_5044002186" evidence="3">
    <location>
        <begin position="26"/>
        <end position="539"/>
    </location>
</feature>
<dbReference type="PROSITE" id="PS00134">
    <property type="entry name" value="TRYPSIN_HIS"/>
    <property type="match status" value="1"/>
</dbReference>
<dbReference type="PANTHER" id="PTHR24260:SF143">
    <property type="entry name" value="SERINE PROTEASE GD-LIKE PROTEIN"/>
    <property type="match status" value="1"/>
</dbReference>
<sequence length="539" mass="60814">MMISSRRLIDILYCFGLLLLHDTNGQRLSPCPNVFDYEKTNYEGRWDGHIRLQTDEELNGVFITVVLDDVVDRLVNWFGETVTRNNKEFTIRSTDYILVPGINVSVNFYVEFSNINIPSVTAVRLNGRTICSGRKKIKPLPSPTPFISRKITSKTVPSDYTTESVLGSQYYNNYGKVNLANSDHKHTYTSSDVGAESDQEYDPNKFLPPTQSSFNPTRTPEDNNDLRIRQNVRDKISSNPQYKDANSQHQCGKRASINVSPLILYGKNSTEGEWPWHLALYLNSKATLKYMCGGTLISERFIVTAAHCVTSQENGATLSPNNFLIYIGTTSIKNFSPTVQIAQISNIRVHPEYNRQNYHNDIAILRTIKRLELNNYVKPVCLWSDDDDLKNIIGVLGTVVGWGLDENNRLSEILKKTEMPIVDTVKCIYSKPDFFAKFTSLTSFCAGFRNGSSACNGDSGSGLVIGKQDEDGEISWHLRGLVSISVPIKERAICNPFEYIVFTDVAKFVPWIRGVMKMNSLNTLSSRMLPNLCHGYEEL</sequence>
<dbReference type="InterPro" id="IPR001254">
    <property type="entry name" value="Trypsin_dom"/>
</dbReference>
<dbReference type="EMBL" id="JASPKY010000029">
    <property type="protein sequence ID" value="KAK9751279.1"/>
    <property type="molecule type" value="Genomic_DNA"/>
</dbReference>
<evidence type="ECO:0000256" key="3">
    <source>
        <dbReference type="SAM" id="SignalP"/>
    </source>
</evidence>
<dbReference type="GO" id="GO:0004252">
    <property type="term" value="F:serine-type endopeptidase activity"/>
    <property type="evidence" value="ECO:0007669"/>
    <property type="project" value="InterPro"/>
</dbReference>
<feature type="region of interest" description="Disordered" evidence="2">
    <location>
        <begin position="188"/>
        <end position="225"/>
    </location>
</feature>
<dbReference type="PRINTS" id="PR00722">
    <property type="entry name" value="CHYMOTRYPSIN"/>
</dbReference>
<dbReference type="Pfam" id="PF00089">
    <property type="entry name" value="Trypsin"/>
    <property type="match status" value="1"/>
</dbReference>
<evidence type="ECO:0000313" key="5">
    <source>
        <dbReference type="EMBL" id="KAK9751279.1"/>
    </source>
</evidence>
<gene>
    <name evidence="5" type="ORF">QE152_g5150</name>
</gene>
<reference evidence="5 6" key="1">
    <citation type="journal article" date="2024" name="BMC Genomics">
        <title>De novo assembly and annotation of Popillia japonica's genome with initial clues to its potential as an invasive pest.</title>
        <authorList>
            <person name="Cucini C."/>
            <person name="Boschi S."/>
            <person name="Funari R."/>
            <person name="Cardaioli E."/>
            <person name="Iannotti N."/>
            <person name="Marturano G."/>
            <person name="Paoli F."/>
            <person name="Bruttini M."/>
            <person name="Carapelli A."/>
            <person name="Frati F."/>
            <person name="Nardi F."/>
        </authorList>
    </citation>
    <scope>NUCLEOTIDE SEQUENCE [LARGE SCALE GENOMIC DNA]</scope>
    <source>
        <strain evidence="5">DMR45628</strain>
    </source>
</reference>
<dbReference type="InterPro" id="IPR031986">
    <property type="entry name" value="GD_N"/>
</dbReference>
<dbReference type="SUPFAM" id="SSF50494">
    <property type="entry name" value="Trypsin-like serine proteases"/>
    <property type="match status" value="1"/>
</dbReference>
<dbReference type="GO" id="GO:0006508">
    <property type="term" value="P:proteolysis"/>
    <property type="evidence" value="ECO:0007669"/>
    <property type="project" value="InterPro"/>
</dbReference>
<keyword evidence="3" id="KW-0732">Signal</keyword>
<dbReference type="Proteomes" id="UP001458880">
    <property type="component" value="Unassembled WGS sequence"/>
</dbReference>